<comment type="caution">
    <text evidence="2">The sequence shown here is derived from an EMBL/GenBank/DDBJ whole genome shotgun (WGS) entry which is preliminary data.</text>
</comment>
<protein>
    <submittedName>
        <fullName evidence="2">SAM-dependent methyltransferase</fullName>
    </submittedName>
</protein>
<dbReference type="EMBL" id="PGGC01000081">
    <property type="protein sequence ID" value="PJG59003.1"/>
    <property type="molecule type" value="Genomic_DNA"/>
</dbReference>
<dbReference type="SUPFAM" id="SSF53335">
    <property type="entry name" value="S-adenosyl-L-methionine-dependent methyltransferases"/>
    <property type="match status" value="1"/>
</dbReference>
<dbReference type="InterPro" id="IPR013216">
    <property type="entry name" value="Methyltransf_11"/>
</dbReference>
<organism evidence="2 3">
    <name type="scientific">Aeromonas cavernicola</name>
    <dbReference type="NCBI Taxonomy" id="1006623"/>
    <lineage>
        <taxon>Bacteria</taxon>
        <taxon>Pseudomonadati</taxon>
        <taxon>Pseudomonadota</taxon>
        <taxon>Gammaproteobacteria</taxon>
        <taxon>Aeromonadales</taxon>
        <taxon>Aeromonadaceae</taxon>
        <taxon>Aeromonas</taxon>
    </lineage>
</organism>
<reference evidence="2 3" key="1">
    <citation type="submission" date="2017-11" db="EMBL/GenBank/DDBJ databases">
        <title>Draft genome sequence of environmental isolate Aeromonas cavernicola sp. nov. MDC 2508.</title>
        <authorList>
            <person name="Colston S.M."/>
            <person name="Navarro A."/>
            <person name="Martinez-Murcia A.J."/>
            <person name="Graf J."/>
        </authorList>
    </citation>
    <scope>NUCLEOTIDE SEQUENCE [LARGE SCALE GENOMIC DNA]</scope>
    <source>
        <strain evidence="2 3">MDC 2508</strain>
    </source>
</reference>
<keyword evidence="2" id="KW-0808">Transferase</keyword>
<dbReference type="InterPro" id="IPR029063">
    <property type="entry name" value="SAM-dependent_MTases_sf"/>
</dbReference>
<keyword evidence="3" id="KW-1185">Reference proteome</keyword>
<dbReference type="AlphaFoldDB" id="A0A2H9U4M7"/>
<feature type="domain" description="Methyltransferase type 11" evidence="1">
    <location>
        <begin position="84"/>
        <end position="129"/>
    </location>
</feature>
<name>A0A2H9U4M7_9GAMM</name>
<accession>A0A2H9U4M7</accession>
<evidence type="ECO:0000313" key="3">
    <source>
        <dbReference type="Proteomes" id="UP000235861"/>
    </source>
</evidence>
<evidence type="ECO:0000259" key="1">
    <source>
        <dbReference type="Pfam" id="PF08241"/>
    </source>
</evidence>
<sequence>MSPIMQVARTEQQMDAPTSWSTLPMGDWVAAEIQERLDNWCPNLFGYHLLKIGALSAELSCKGSPIRHQIDIAPTGRLFDLYGEPHALPVRTGSVDACLLAHCLDFSSDPHQVLREAERVLTDDGWLIITGYNPVSLVGIGHYLPFLRHRLPWSARMFTPSRITDWLHLLGCEVMLDERFGYSFMGKQSWHSWWRESVGRDYCRAFASVYVIAARKRRFPLIPVRRRWPLPRSIATQGMARQGW</sequence>
<keyword evidence="2" id="KW-0489">Methyltransferase</keyword>
<dbReference type="OrthoDB" id="6191410at2"/>
<evidence type="ECO:0000313" key="2">
    <source>
        <dbReference type="EMBL" id="PJG59003.1"/>
    </source>
</evidence>
<dbReference type="Pfam" id="PF08241">
    <property type="entry name" value="Methyltransf_11"/>
    <property type="match status" value="1"/>
</dbReference>
<dbReference type="Gene3D" id="3.40.50.150">
    <property type="entry name" value="Vaccinia Virus protein VP39"/>
    <property type="match status" value="1"/>
</dbReference>
<dbReference type="GO" id="GO:0032259">
    <property type="term" value="P:methylation"/>
    <property type="evidence" value="ECO:0007669"/>
    <property type="project" value="UniProtKB-KW"/>
</dbReference>
<gene>
    <name evidence="2" type="ORF">CUC53_09580</name>
</gene>
<dbReference type="Proteomes" id="UP000235861">
    <property type="component" value="Unassembled WGS sequence"/>
</dbReference>
<proteinExistence type="predicted"/>
<dbReference type="GO" id="GO:0008757">
    <property type="term" value="F:S-adenosylmethionine-dependent methyltransferase activity"/>
    <property type="evidence" value="ECO:0007669"/>
    <property type="project" value="InterPro"/>
</dbReference>